<name>A0A9Q0YIV0_HOLLE</name>
<accession>A0A9Q0YIV0</accession>
<evidence type="ECO:0000313" key="2">
    <source>
        <dbReference type="EMBL" id="KAJ8022989.1"/>
    </source>
</evidence>
<gene>
    <name evidence="2" type="ORF">HOLleu_38042</name>
</gene>
<protein>
    <recommendedName>
        <fullName evidence="4">CCHC-type domain-containing protein</fullName>
    </recommendedName>
</protein>
<dbReference type="InterPro" id="IPR035979">
    <property type="entry name" value="RBD_domain_sf"/>
</dbReference>
<feature type="compositionally biased region" description="Basic and acidic residues" evidence="1">
    <location>
        <begin position="117"/>
        <end position="127"/>
    </location>
</feature>
<feature type="region of interest" description="Disordered" evidence="1">
    <location>
        <begin position="107"/>
        <end position="127"/>
    </location>
</feature>
<dbReference type="GO" id="GO:0008270">
    <property type="term" value="F:zinc ion binding"/>
    <property type="evidence" value="ECO:0007669"/>
    <property type="project" value="InterPro"/>
</dbReference>
<feature type="region of interest" description="Disordered" evidence="1">
    <location>
        <begin position="276"/>
        <end position="308"/>
    </location>
</feature>
<comment type="caution">
    <text evidence="2">The sequence shown here is derived from an EMBL/GenBank/DDBJ whole genome shotgun (WGS) entry which is preliminary data.</text>
</comment>
<feature type="compositionally biased region" description="Pro residues" evidence="1">
    <location>
        <begin position="285"/>
        <end position="295"/>
    </location>
</feature>
<dbReference type="OrthoDB" id="6083397at2759"/>
<feature type="region of interest" description="Disordered" evidence="1">
    <location>
        <begin position="1"/>
        <end position="44"/>
    </location>
</feature>
<sequence length="436" mass="49479">MDEELIPTIPTQSDDEDFQLVSRNKRRKTAPDSPEPAKKEPTHHCQFPVILTGLPPDLRNPIEIRRYLEECHPSAQVIGIKTSRKGLTIIAAQNPASQKTLLGQWKPIRGRTPTPRLPKEKKDKAEETEGVIVGLHPEVTEEDLAAELSGNTNGFTLCSFRRFFRKGTKTPTWKAAVRFRTPEELDRAVTKGVFIGYQHHRVEKLRSTPSPIQCHNCQRFGHYAGNCQHQKTCLRCAGHHALADCTTPRDQPRCANCRRSHIASFKGCSKYQRAIDESTKKNQPPKTPRAPPAPTRPQTTSNDSSFCSPQILDDLQRKHEEAITKMEERHQLQLEALKLQHQVTMERVEEANSQLFHQMREETITQLHKLKGQLTHFLGDVLTCLIPEKGDNPPSDYRKATVIKEKAWKHLGLSIEIPAIKEGLQQKTTAQKTTSR</sequence>
<evidence type="ECO:0008006" key="4">
    <source>
        <dbReference type="Google" id="ProtNLM"/>
    </source>
</evidence>
<keyword evidence="3" id="KW-1185">Reference proteome</keyword>
<dbReference type="SUPFAM" id="SSF54928">
    <property type="entry name" value="RNA-binding domain, RBD"/>
    <property type="match status" value="1"/>
</dbReference>
<dbReference type="GO" id="GO:0003676">
    <property type="term" value="F:nucleic acid binding"/>
    <property type="evidence" value="ECO:0007669"/>
    <property type="project" value="InterPro"/>
</dbReference>
<dbReference type="Proteomes" id="UP001152320">
    <property type="component" value="Chromosome 20"/>
</dbReference>
<evidence type="ECO:0000256" key="1">
    <source>
        <dbReference type="SAM" id="MobiDB-lite"/>
    </source>
</evidence>
<reference evidence="2" key="1">
    <citation type="submission" date="2021-10" db="EMBL/GenBank/DDBJ databases">
        <title>Tropical sea cucumber genome reveals ecological adaptation and Cuvierian tubules defense mechanism.</title>
        <authorList>
            <person name="Chen T."/>
        </authorList>
    </citation>
    <scope>NUCLEOTIDE SEQUENCE</scope>
    <source>
        <strain evidence="2">Nanhai2018</strain>
        <tissue evidence="2">Muscle</tissue>
    </source>
</reference>
<dbReference type="InterPro" id="IPR036875">
    <property type="entry name" value="Znf_CCHC_sf"/>
</dbReference>
<dbReference type="AlphaFoldDB" id="A0A9Q0YIV0"/>
<organism evidence="2 3">
    <name type="scientific">Holothuria leucospilota</name>
    <name type="common">Black long sea cucumber</name>
    <name type="synonym">Mertensiothuria leucospilota</name>
    <dbReference type="NCBI Taxonomy" id="206669"/>
    <lineage>
        <taxon>Eukaryota</taxon>
        <taxon>Metazoa</taxon>
        <taxon>Echinodermata</taxon>
        <taxon>Eleutherozoa</taxon>
        <taxon>Echinozoa</taxon>
        <taxon>Holothuroidea</taxon>
        <taxon>Aspidochirotacea</taxon>
        <taxon>Aspidochirotida</taxon>
        <taxon>Holothuriidae</taxon>
        <taxon>Holothuria</taxon>
    </lineage>
</organism>
<dbReference type="EMBL" id="JAIZAY010000020">
    <property type="protein sequence ID" value="KAJ8022989.1"/>
    <property type="molecule type" value="Genomic_DNA"/>
</dbReference>
<evidence type="ECO:0000313" key="3">
    <source>
        <dbReference type="Proteomes" id="UP001152320"/>
    </source>
</evidence>
<dbReference type="SUPFAM" id="SSF57756">
    <property type="entry name" value="Retrovirus zinc finger-like domains"/>
    <property type="match status" value="1"/>
</dbReference>
<proteinExistence type="predicted"/>